<protein>
    <submittedName>
        <fullName evidence="2">Helix-turn-helix domain-containing protein</fullName>
    </submittedName>
</protein>
<feature type="domain" description="Helix-turn-helix" evidence="1">
    <location>
        <begin position="8"/>
        <end position="62"/>
    </location>
</feature>
<name>A0A6G1WRD1_9HYPH</name>
<sequence length="106" mass="11910">MSDSANLLLTSEQTAEMLNVSIKTLREFVRAGDIAYIPLGKGQAKPRLGFHIDDINDFIKSRRTRACPSTSQRTARITTSTSKSPVYDIMALRRQRTAEKQKPGKR</sequence>
<evidence type="ECO:0000259" key="1">
    <source>
        <dbReference type="Pfam" id="PF12728"/>
    </source>
</evidence>
<accession>A0A6G1WRD1</accession>
<comment type="caution">
    <text evidence="2">The sequence shown here is derived from an EMBL/GenBank/DDBJ whole genome shotgun (WGS) entry which is preliminary data.</text>
</comment>
<organism evidence="2">
    <name type="scientific">Sinorhizobium medicae</name>
    <dbReference type="NCBI Taxonomy" id="110321"/>
    <lineage>
        <taxon>Bacteria</taxon>
        <taxon>Pseudomonadati</taxon>
        <taxon>Pseudomonadota</taxon>
        <taxon>Alphaproteobacteria</taxon>
        <taxon>Hyphomicrobiales</taxon>
        <taxon>Rhizobiaceae</taxon>
        <taxon>Sinorhizobium/Ensifer group</taxon>
        <taxon>Sinorhizobium</taxon>
    </lineage>
</organism>
<proteinExistence type="predicted"/>
<reference evidence="2" key="1">
    <citation type="journal article" date="2013" name="Genome Biol.">
        <title>Comparative genomics of the core and accessory genomes of 48 Sinorhizobium strains comprising five genospecies.</title>
        <authorList>
            <person name="Sugawara M."/>
            <person name="Epstein B."/>
            <person name="Badgley B.D."/>
            <person name="Unno T."/>
            <person name="Xu L."/>
            <person name="Reese J."/>
            <person name="Gyaneshwar P."/>
            <person name="Denny R."/>
            <person name="Mudge J."/>
            <person name="Bharti A.K."/>
            <person name="Farmer A.D."/>
            <person name="May G.D."/>
            <person name="Woodward J.E."/>
            <person name="Medigue C."/>
            <person name="Vallenet D."/>
            <person name="Lajus A."/>
            <person name="Rouy Z."/>
            <person name="Martinez-Vaz B."/>
            <person name="Tiffin P."/>
            <person name="Young N.D."/>
            <person name="Sadowsky M.J."/>
        </authorList>
    </citation>
    <scope>NUCLEOTIDE SEQUENCE</scope>
    <source>
        <strain evidence="2">M1</strain>
    </source>
</reference>
<dbReference type="SUPFAM" id="SSF46955">
    <property type="entry name" value="Putative DNA-binding domain"/>
    <property type="match status" value="1"/>
</dbReference>
<dbReference type="InterPro" id="IPR041657">
    <property type="entry name" value="HTH_17"/>
</dbReference>
<dbReference type="InterPro" id="IPR009061">
    <property type="entry name" value="DNA-bd_dom_put_sf"/>
</dbReference>
<gene>
    <name evidence="2" type="ORF">GHJ91_24470</name>
</gene>
<evidence type="ECO:0000313" key="2">
    <source>
        <dbReference type="EMBL" id="MQW72213.1"/>
    </source>
</evidence>
<dbReference type="AlphaFoldDB" id="A0A6G1WRD1"/>
<dbReference type="EMBL" id="WISB01000140">
    <property type="protein sequence ID" value="MQW72213.1"/>
    <property type="molecule type" value="Genomic_DNA"/>
</dbReference>
<dbReference type="Pfam" id="PF12728">
    <property type="entry name" value="HTH_17"/>
    <property type="match status" value="1"/>
</dbReference>